<sequence length="569" mass="63615">MDDLFEGYIVLDGIGDFLESSVPANGPKAPGVAQIEQHAGLSKQAIRPKTDNPNEPDQRTTISSGDTAAPGGLRQRRGHTKSRMGCIPCKRRKIKCPETWPSCTNCDKRGLVCRYPDVFKHARRDYIQPETPSPRQVVKLSDTPTIYSADDMQLFHHYFIAAHPCIPHDWNEIWVKDIPMKANQYPYLMNAMLALAGSHLAIQVENPKTSIALQHRQRAIVGLEDSFSRWPPTAEESHIMLATSYLLCFQSSYMEDGFLEHFLSLRGCSFISQLILDEGLRGPFSEQKNLGMIRMDTAFTNFPVVDQELLCEALLSIKSFSSLMTGSGVRSIEKAIVGQLIETLQCLLQSDVEDLEPEEAFHSNPEYVEENDTSGLPGSFAMLGYTKASTLPQMASRPNSPSDLYAFANPILPGDLGVVFDEVDWENLTTAPPGAPYPLQSFIAVMAILTIFSTWPHDELMHIFDTTNQLSNIVMAHFCAIRFVLSPLSAPRNAVTTPTRATTQWCSRIIAAIDDDESGEWAQYVEWPKKILRCMEACIGKHKGFTMEDVRDMLLRDPGAFKEGRGRNY</sequence>
<evidence type="ECO:0000313" key="4">
    <source>
        <dbReference type="EMBL" id="CAG5156436.1"/>
    </source>
</evidence>
<accession>A0A8J2HY88</accession>
<dbReference type="Gene3D" id="4.10.240.10">
    <property type="entry name" value="Zn(2)-C6 fungal-type DNA-binding domain"/>
    <property type="match status" value="1"/>
</dbReference>
<name>A0A8J2HY88_9PLEO</name>
<dbReference type="InterPro" id="IPR036864">
    <property type="entry name" value="Zn2-C6_fun-type_DNA-bd_sf"/>
</dbReference>
<dbReference type="CDD" id="cd00067">
    <property type="entry name" value="GAL4"/>
    <property type="match status" value="1"/>
</dbReference>
<dbReference type="EMBL" id="CAJRGZ010000017">
    <property type="protein sequence ID" value="CAG5156436.1"/>
    <property type="molecule type" value="Genomic_DNA"/>
</dbReference>
<keyword evidence="5" id="KW-1185">Reference proteome</keyword>
<dbReference type="OrthoDB" id="416217at2759"/>
<keyword evidence="1" id="KW-0539">Nucleus</keyword>
<dbReference type="InterPro" id="IPR001138">
    <property type="entry name" value="Zn2Cys6_DnaBD"/>
</dbReference>
<organism evidence="4 5">
    <name type="scientific">Alternaria atra</name>
    <dbReference type="NCBI Taxonomy" id="119953"/>
    <lineage>
        <taxon>Eukaryota</taxon>
        <taxon>Fungi</taxon>
        <taxon>Dikarya</taxon>
        <taxon>Ascomycota</taxon>
        <taxon>Pezizomycotina</taxon>
        <taxon>Dothideomycetes</taxon>
        <taxon>Pleosporomycetidae</taxon>
        <taxon>Pleosporales</taxon>
        <taxon>Pleosporineae</taxon>
        <taxon>Pleosporaceae</taxon>
        <taxon>Alternaria</taxon>
        <taxon>Alternaria sect. Ulocladioides</taxon>
    </lineage>
</organism>
<evidence type="ECO:0000256" key="2">
    <source>
        <dbReference type="SAM" id="MobiDB-lite"/>
    </source>
</evidence>
<evidence type="ECO:0000259" key="3">
    <source>
        <dbReference type="PROSITE" id="PS50048"/>
    </source>
</evidence>
<dbReference type="PANTHER" id="PTHR47784:SF7">
    <property type="entry name" value="ZN(II)2CYS6 TRANSCRIPTION FACTOR (EUROFUNG)"/>
    <property type="match status" value="1"/>
</dbReference>
<dbReference type="AlphaFoldDB" id="A0A8J2HY88"/>
<protein>
    <recommendedName>
        <fullName evidence="3">Zn(2)-C6 fungal-type domain-containing protein</fullName>
    </recommendedName>
</protein>
<evidence type="ECO:0000256" key="1">
    <source>
        <dbReference type="ARBA" id="ARBA00023242"/>
    </source>
</evidence>
<dbReference type="PANTHER" id="PTHR47784">
    <property type="entry name" value="STEROL UPTAKE CONTROL PROTEIN 2"/>
    <property type="match status" value="1"/>
</dbReference>
<proteinExistence type="predicted"/>
<dbReference type="SUPFAM" id="SSF57701">
    <property type="entry name" value="Zn2/Cys6 DNA-binding domain"/>
    <property type="match status" value="1"/>
</dbReference>
<comment type="caution">
    <text evidence="4">The sequence shown here is derived from an EMBL/GenBank/DDBJ whole genome shotgun (WGS) entry which is preliminary data.</text>
</comment>
<evidence type="ECO:0000313" key="5">
    <source>
        <dbReference type="Proteomes" id="UP000676310"/>
    </source>
</evidence>
<dbReference type="InterPro" id="IPR053157">
    <property type="entry name" value="Sterol_Uptake_Regulator"/>
</dbReference>
<dbReference type="SMART" id="SM00066">
    <property type="entry name" value="GAL4"/>
    <property type="match status" value="1"/>
</dbReference>
<feature type="region of interest" description="Disordered" evidence="2">
    <location>
        <begin position="40"/>
        <end position="80"/>
    </location>
</feature>
<dbReference type="RefSeq" id="XP_043167779.1">
    <property type="nucleotide sequence ID" value="XM_043311844.1"/>
</dbReference>
<dbReference type="Proteomes" id="UP000676310">
    <property type="component" value="Unassembled WGS sequence"/>
</dbReference>
<dbReference type="PROSITE" id="PS50048">
    <property type="entry name" value="ZN2_CY6_FUNGAL_2"/>
    <property type="match status" value="1"/>
</dbReference>
<dbReference type="Pfam" id="PF00172">
    <property type="entry name" value="Zn_clus"/>
    <property type="match status" value="1"/>
</dbReference>
<gene>
    <name evidence="4" type="ORF">ALTATR162_LOCUS4234</name>
</gene>
<dbReference type="GO" id="GO:0001228">
    <property type="term" value="F:DNA-binding transcription activator activity, RNA polymerase II-specific"/>
    <property type="evidence" value="ECO:0007669"/>
    <property type="project" value="TreeGrafter"/>
</dbReference>
<feature type="domain" description="Zn(2)-C6 fungal-type" evidence="3">
    <location>
        <begin position="85"/>
        <end position="115"/>
    </location>
</feature>
<dbReference type="PROSITE" id="PS00463">
    <property type="entry name" value="ZN2_CY6_FUNGAL_1"/>
    <property type="match status" value="1"/>
</dbReference>
<dbReference type="GeneID" id="67015879"/>
<feature type="compositionally biased region" description="Basic and acidic residues" evidence="2">
    <location>
        <begin position="48"/>
        <end position="58"/>
    </location>
</feature>
<dbReference type="GO" id="GO:0008270">
    <property type="term" value="F:zinc ion binding"/>
    <property type="evidence" value="ECO:0007669"/>
    <property type="project" value="InterPro"/>
</dbReference>
<reference evidence="4" key="1">
    <citation type="submission" date="2021-05" db="EMBL/GenBank/DDBJ databases">
        <authorList>
            <person name="Stam R."/>
        </authorList>
    </citation>
    <scope>NUCLEOTIDE SEQUENCE</scope>
    <source>
        <strain evidence="4">CS162</strain>
    </source>
</reference>